<keyword evidence="13" id="KW-0234">DNA repair</keyword>
<evidence type="ECO:0000256" key="13">
    <source>
        <dbReference type="ARBA" id="ARBA00023204"/>
    </source>
</evidence>
<evidence type="ECO:0000256" key="2">
    <source>
        <dbReference type="ARBA" id="ARBA00022490"/>
    </source>
</evidence>
<dbReference type="NCBIfam" id="TIGR00630">
    <property type="entry name" value="uvra"/>
    <property type="match status" value="1"/>
</dbReference>
<dbReference type="InterPro" id="IPR041102">
    <property type="entry name" value="UvrA_inter"/>
</dbReference>
<dbReference type="GO" id="GO:0004518">
    <property type="term" value="F:nuclease activity"/>
    <property type="evidence" value="ECO:0007669"/>
    <property type="project" value="UniProtKB-KW"/>
</dbReference>
<evidence type="ECO:0000313" key="19">
    <source>
        <dbReference type="Proteomes" id="UP000178509"/>
    </source>
</evidence>
<evidence type="ECO:0000256" key="10">
    <source>
        <dbReference type="ARBA" id="ARBA00022840"/>
    </source>
</evidence>
<feature type="domain" description="ABC transporter" evidence="17">
    <location>
        <begin position="640"/>
        <end position="973"/>
    </location>
</feature>
<dbReference type="Pfam" id="PF17760">
    <property type="entry name" value="UvrA_inter"/>
    <property type="match status" value="1"/>
</dbReference>
<dbReference type="Gene3D" id="1.20.1580.10">
    <property type="entry name" value="ABC transporter ATPase like domain"/>
    <property type="match status" value="2"/>
</dbReference>
<evidence type="ECO:0000256" key="15">
    <source>
        <dbReference type="ARBA" id="ARBA00039316"/>
    </source>
</evidence>
<proteinExistence type="inferred from homology"/>
<evidence type="ECO:0000256" key="1">
    <source>
        <dbReference type="ARBA" id="ARBA00004496"/>
    </source>
</evidence>
<keyword evidence="7" id="KW-0228">DNA excision</keyword>
<evidence type="ECO:0000313" key="18">
    <source>
        <dbReference type="EMBL" id="OGZ61272.1"/>
    </source>
</evidence>
<comment type="similarity">
    <text evidence="14">Belongs to the ABC transporter superfamily. UvrA family.</text>
</comment>
<keyword evidence="10" id="KW-0067">ATP-binding</keyword>
<organism evidence="18 19">
    <name type="scientific">Candidatus Spechtbacteria bacterium RIFCSPLOWO2_02_FULL_38_8</name>
    <dbReference type="NCBI Taxonomy" id="1802164"/>
    <lineage>
        <taxon>Bacteria</taxon>
        <taxon>Candidatus Spechtiibacteriota</taxon>
    </lineage>
</organism>
<evidence type="ECO:0000256" key="3">
    <source>
        <dbReference type="ARBA" id="ARBA00022723"/>
    </source>
</evidence>
<dbReference type="CDD" id="cd03271">
    <property type="entry name" value="ABC_UvrA_II"/>
    <property type="match status" value="1"/>
</dbReference>
<dbReference type="AlphaFoldDB" id="A0A1G2HFL3"/>
<keyword evidence="11" id="KW-0267">Excision nuclease</keyword>
<evidence type="ECO:0000256" key="4">
    <source>
        <dbReference type="ARBA" id="ARBA00022737"/>
    </source>
</evidence>
<keyword evidence="6" id="KW-0227">DNA damage</keyword>
<dbReference type="EMBL" id="MHOJ01000047">
    <property type="protein sequence ID" value="OGZ61272.1"/>
    <property type="molecule type" value="Genomic_DNA"/>
</dbReference>
<keyword evidence="12" id="KW-0238">DNA-binding</keyword>
<keyword evidence="4" id="KW-0677">Repeat</keyword>
<dbReference type="InterPro" id="IPR013815">
    <property type="entry name" value="ATP_grasp_subdomain_1"/>
</dbReference>
<dbReference type="PANTHER" id="PTHR43152">
    <property type="entry name" value="UVRABC SYSTEM PROTEIN A"/>
    <property type="match status" value="1"/>
</dbReference>
<dbReference type="SMART" id="SM00382">
    <property type="entry name" value="AAA"/>
    <property type="match status" value="1"/>
</dbReference>
<accession>A0A1G2HFL3</accession>
<evidence type="ECO:0000256" key="6">
    <source>
        <dbReference type="ARBA" id="ARBA00022763"/>
    </source>
</evidence>
<evidence type="ECO:0000256" key="12">
    <source>
        <dbReference type="ARBA" id="ARBA00023125"/>
    </source>
</evidence>
<dbReference type="Gene3D" id="3.40.50.300">
    <property type="entry name" value="P-loop containing nucleotide triphosphate hydrolases"/>
    <property type="match status" value="2"/>
</dbReference>
<evidence type="ECO:0000259" key="17">
    <source>
        <dbReference type="PROSITE" id="PS50893"/>
    </source>
</evidence>
<evidence type="ECO:0000256" key="14">
    <source>
        <dbReference type="ARBA" id="ARBA00038000"/>
    </source>
</evidence>
<dbReference type="Proteomes" id="UP000178509">
    <property type="component" value="Unassembled WGS sequence"/>
</dbReference>
<dbReference type="GO" id="GO:0009380">
    <property type="term" value="C:excinuclease repair complex"/>
    <property type="evidence" value="ECO:0007669"/>
    <property type="project" value="InterPro"/>
</dbReference>
<evidence type="ECO:0000256" key="9">
    <source>
        <dbReference type="ARBA" id="ARBA00022833"/>
    </source>
</evidence>
<dbReference type="PANTHER" id="PTHR43152:SF3">
    <property type="entry name" value="UVRABC SYSTEM PROTEIN A"/>
    <property type="match status" value="1"/>
</dbReference>
<dbReference type="Gene3D" id="1.10.8.280">
    <property type="entry name" value="ABC transporter ATPase domain-like"/>
    <property type="match status" value="1"/>
</dbReference>
<dbReference type="InterPro" id="IPR004602">
    <property type="entry name" value="UvrA"/>
</dbReference>
<dbReference type="SUPFAM" id="SSF52540">
    <property type="entry name" value="P-loop containing nucleoside triphosphate hydrolases"/>
    <property type="match status" value="2"/>
</dbReference>
<dbReference type="GO" id="GO:0008270">
    <property type="term" value="F:zinc ion binding"/>
    <property type="evidence" value="ECO:0007669"/>
    <property type="project" value="UniProtKB-KW"/>
</dbReference>
<dbReference type="GO" id="GO:0005524">
    <property type="term" value="F:ATP binding"/>
    <property type="evidence" value="ECO:0007669"/>
    <property type="project" value="UniProtKB-KW"/>
</dbReference>
<gene>
    <name evidence="18" type="ORF">A3H51_02180</name>
</gene>
<keyword evidence="5" id="KW-0547">Nucleotide-binding</keyword>
<dbReference type="STRING" id="1802164.A3H51_02180"/>
<keyword evidence="9" id="KW-0862">Zinc</keyword>
<sequence>MKQQNLIIRGAKTHNLKNVSLSIPKNKLVVFTGVSGSGKSSLVFDTIYSEGQRRYVESLSSYARQFLGMMDKPDVDSIEGISPAIAIDQKSVSKNPRSTVGTITEIYDYLRLLFAHTGEPHCPDCDLKIESSSTHEILENIKKIKSEVVLLAPLISGKKGEHKAVLSEVESGGFLRVRLDGTIMTIDEALETELDSQKKHSIDVYIDKLTVDKTLDNIRLLDSLETALKIGKGTIFVLNRQNQSEDYSEKLFSDKFACHNCGFGIAQIEPRTFSFNSPYGACSDCSGIGTKMEVDPKLVVPNKNLTLAEGAIKPWMTASHRVGRQGWYWVMLQRLSVKYDISMDKPIKDIPEIKLGIILTGDDELEGVIPNLERRYKETDSDFTRNEIEKYMNIRDCPSCEGKRLKPEALAVKVGTISIHDVVTKGIDSAQDFFTNFEKNIVLQKNQAEIARPIVREIKNRLEFLQKVGLGYITLARQANTLSGGEAQRIRLATQLGSKLSGVFYILDEPSVGLHARDQKRLVETMKELRDLGNTVLVVEHDPLTIQEADYIVDIGPAAGKHGGKILFQGTPNEFKRSSTLTAQYIAGRKIVDGKLGISNFSAEGGSFFEGQFPISKQIPKSKFQTLNQIPKDENKNLKAKSKNSKQKYLIVKGAAHNNLKNIDVKIPLGKFVCVAGVSGSGKSSLVNDILAKALIKEYHGAQTTPGEHKKIEGLNHLNKTILIDQSPIGRTPRSNPATYTGMFAGIRELFAQTQESKSRGWEAGRFSFNVKKGRCSKCKGGGVNRVEMFFMPDIYVECEKCNGKRYSSEVLDIKYKGKNISEVLHMTIEEAAEFFANTPMIKEKLDILEQVGLGYMELGQPAPSLSGGEAQRVKLATELSRRATGQTLYILDEPTTGLHSDDINKLLSVLKDLVAQGNSVLVIEHNLDTVANADWVIDLGPEGGDAGGEIVAEGTPAQIMKIAKSYTGKYLKQMF</sequence>
<keyword evidence="3" id="KW-0479">Metal-binding</keyword>
<reference evidence="18 19" key="1">
    <citation type="journal article" date="2016" name="Nat. Commun.">
        <title>Thousands of microbial genomes shed light on interconnected biogeochemical processes in an aquifer system.</title>
        <authorList>
            <person name="Anantharaman K."/>
            <person name="Brown C.T."/>
            <person name="Hug L.A."/>
            <person name="Sharon I."/>
            <person name="Castelle C.J."/>
            <person name="Probst A.J."/>
            <person name="Thomas B.C."/>
            <person name="Singh A."/>
            <person name="Wilkins M.J."/>
            <person name="Karaoz U."/>
            <person name="Brodie E.L."/>
            <person name="Williams K.H."/>
            <person name="Hubbard S.S."/>
            <person name="Banfield J.F."/>
        </authorList>
    </citation>
    <scope>NUCLEOTIDE SEQUENCE [LARGE SCALE GENOMIC DNA]</scope>
</reference>
<dbReference type="GO" id="GO:0005737">
    <property type="term" value="C:cytoplasm"/>
    <property type="evidence" value="ECO:0007669"/>
    <property type="project" value="UniProtKB-SubCell"/>
</dbReference>
<keyword evidence="2" id="KW-0963">Cytoplasm</keyword>
<comment type="subcellular location">
    <subcellularLocation>
        <location evidence="1">Cytoplasm</location>
    </subcellularLocation>
</comment>
<evidence type="ECO:0000256" key="16">
    <source>
        <dbReference type="ARBA" id="ARBA00042156"/>
    </source>
</evidence>
<dbReference type="InterPro" id="IPR041552">
    <property type="entry name" value="UvrA_DNA-bd"/>
</dbReference>
<dbReference type="GO" id="GO:0003677">
    <property type="term" value="F:DNA binding"/>
    <property type="evidence" value="ECO:0007669"/>
    <property type="project" value="UniProtKB-KW"/>
</dbReference>
<keyword evidence="8" id="KW-0863">Zinc-finger</keyword>
<name>A0A1G2HFL3_9BACT</name>
<dbReference type="Pfam" id="PF17755">
    <property type="entry name" value="UvrA_DNA-bind"/>
    <property type="match status" value="1"/>
</dbReference>
<comment type="caution">
    <text evidence="18">The sequence shown here is derived from an EMBL/GenBank/DDBJ whole genome shotgun (WGS) entry which is preliminary data.</text>
</comment>
<evidence type="ECO:0000256" key="11">
    <source>
        <dbReference type="ARBA" id="ARBA00022881"/>
    </source>
</evidence>
<dbReference type="GO" id="GO:0006289">
    <property type="term" value="P:nucleotide-excision repair"/>
    <property type="evidence" value="ECO:0007669"/>
    <property type="project" value="InterPro"/>
</dbReference>
<dbReference type="Gene3D" id="3.30.1490.20">
    <property type="entry name" value="ATP-grasp fold, A domain"/>
    <property type="match status" value="1"/>
</dbReference>
<dbReference type="InterPro" id="IPR003593">
    <property type="entry name" value="AAA+_ATPase"/>
</dbReference>
<evidence type="ECO:0000256" key="5">
    <source>
        <dbReference type="ARBA" id="ARBA00022741"/>
    </source>
</evidence>
<dbReference type="PROSITE" id="PS00211">
    <property type="entry name" value="ABC_TRANSPORTER_1"/>
    <property type="match status" value="2"/>
</dbReference>
<dbReference type="InterPro" id="IPR017871">
    <property type="entry name" value="ABC_transporter-like_CS"/>
</dbReference>
<evidence type="ECO:0000256" key="7">
    <source>
        <dbReference type="ARBA" id="ARBA00022769"/>
    </source>
</evidence>
<protein>
    <recommendedName>
        <fullName evidence="15">UvrABC system protein A</fullName>
    </recommendedName>
    <alternativeName>
        <fullName evidence="16">Excinuclease ABC subunit A</fullName>
    </alternativeName>
</protein>
<evidence type="ECO:0000256" key="8">
    <source>
        <dbReference type="ARBA" id="ARBA00022771"/>
    </source>
</evidence>
<dbReference type="InterPro" id="IPR003439">
    <property type="entry name" value="ABC_transporter-like_ATP-bd"/>
</dbReference>
<dbReference type="InterPro" id="IPR027417">
    <property type="entry name" value="P-loop_NTPase"/>
</dbReference>
<dbReference type="GO" id="GO:0016887">
    <property type="term" value="F:ATP hydrolysis activity"/>
    <property type="evidence" value="ECO:0007669"/>
    <property type="project" value="InterPro"/>
</dbReference>
<dbReference type="PROSITE" id="PS50893">
    <property type="entry name" value="ABC_TRANSPORTER_2"/>
    <property type="match status" value="1"/>
</dbReference>